<dbReference type="AlphaFoldDB" id="A0A840UWQ1"/>
<dbReference type="InterPro" id="IPR011256">
    <property type="entry name" value="Reg_factor_effector_dom_sf"/>
</dbReference>
<dbReference type="CDD" id="cd01107">
    <property type="entry name" value="HTH_BmrR"/>
    <property type="match status" value="1"/>
</dbReference>
<proteinExistence type="predicted"/>
<keyword evidence="8" id="KW-1185">Reference proteome</keyword>
<dbReference type="InterPro" id="IPR047057">
    <property type="entry name" value="MerR_fam"/>
</dbReference>
<keyword evidence="5" id="KW-0175">Coiled coil</keyword>
<gene>
    <name evidence="7" type="ORF">HNR32_002424</name>
</gene>
<keyword evidence="4" id="KW-0804">Transcription</keyword>
<dbReference type="SMART" id="SM00871">
    <property type="entry name" value="AraC_E_bind"/>
    <property type="match status" value="1"/>
</dbReference>
<dbReference type="PANTHER" id="PTHR30204">
    <property type="entry name" value="REDOX-CYCLING DRUG-SENSING TRANSCRIPTIONAL ACTIVATOR SOXR"/>
    <property type="match status" value="1"/>
</dbReference>
<evidence type="ECO:0000256" key="3">
    <source>
        <dbReference type="ARBA" id="ARBA00023125"/>
    </source>
</evidence>
<keyword evidence="2" id="KW-0805">Transcription regulation</keyword>
<dbReference type="SUPFAM" id="SSF55136">
    <property type="entry name" value="Probable bacterial effector-binding domain"/>
    <property type="match status" value="1"/>
</dbReference>
<keyword evidence="1" id="KW-0678">Repressor</keyword>
<dbReference type="InterPro" id="IPR010499">
    <property type="entry name" value="AraC_E-bd"/>
</dbReference>
<keyword evidence="3" id="KW-0238">DNA-binding</keyword>
<evidence type="ECO:0000256" key="2">
    <source>
        <dbReference type="ARBA" id="ARBA00023015"/>
    </source>
</evidence>
<evidence type="ECO:0000259" key="6">
    <source>
        <dbReference type="PROSITE" id="PS50937"/>
    </source>
</evidence>
<evidence type="ECO:0000313" key="7">
    <source>
        <dbReference type="EMBL" id="MBB5337264.1"/>
    </source>
</evidence>
<dbReference type="SUPFAM" id="SSF46955">
    <property type="entry name" value="Putative DNA-binding domain"/>
    <property type="match status" value="1"/>
</dbReference>
<dbReference type="GO" id="GO:0003677">
    <property type="term" value="F:DNA binding"/>
    <property type="evidence" value="ECO:0007669"/>
    <property type="project" value="UniProtKB-KW"/>
</dbReference>
<dbReference type="Proteomes" id="UP000559117">
    <property type="component" value="Unassembled WGS sequence"/>
</dbReference>
<accession>A0A840UWQ1</accession>
<dbReference type="RefSeq" id="WP_183862958.1">
    <property type="nucleotide sequence ID" value="NZ_JACHFH010000040.1"/>
</dbReference>
<dbReference type="InterPro" id="IPR009061">
    <property type="entry name" value="DNA-bd_dom_put_sf"/>
</dbReference>
<dbReference type="SMART" id="SM00422">
    <property type="entry name" value="HTH_MERR"/>
    <property type="match status" value="1"/>
</dbReference>
<dbReference type="GO" id="GO:0003700">
    <property type="term" value="F:DNA-binding transcription factor activity"/>
    <property type="evidence" value="ECO:0007669"/>
    <property type="project" value="InterPro"/>
</dbReference>
<name>A0A840UWQ1_9FIRM</name>
<dbReference type="InterPro" id="IPR029442">
    <property type="entry name" value="GyrI-like"/>
</dbReference>
<dbReference type="Gene3D" id="1.10.1660.10">
    <property type="match status" value="1"/>
</dbReference>
<evidence type="ECO:0000256" key="5">
    <source>
        <dbReference type="SAM" id="Coils"/>
    </source>
</evidence>
<reference evidence="7 8" key="1">
    <citation type="submission" date="2020-08" db="EMBL/GenBank/DDBJ databases">
        <title>Genomic Encyclopedia of Type Strains, Phase IV (KMG-IV): sequencing the most valuable type-strain genomes for metagenomic binning, comparative biology and taxonomic classification.</title>
        <authorList>
            <person name="Goeker M."/>
        </authorList>
    </citation>
    <scope>NUCLEOTIDE SEQUENCE [LARGE SCALE GENOMIC DNA]</scope>
    <source>
        <strain evidence="7 8">DSM 24661</strain>
    </source>
</reference>
<sequence>MKELFTIGEVSRLFHIKIETLRYYDSIGLLKPQETDEQTKYRYYSTGQFERLNSIKYLRTLDMPIKKIMDFFNYREIDTLTAMLKEQKETIACKKQELENVEKRIDRRLQQIEDALSISLNKIEKIELPEWRAVYLRRDYMLGDDIEYRVSELIENYGINGDVFLGKIGISIAMEDLHSSQFNKYSGIFMIIEDEDKDNPAYTTFPKRKYLRIRFNGSHMNAAPYYKKLLQYLKQHNMQLIDNSIETALIDYGVTNDLNKYVTQILLPYK</sequence>
<dbReference type="Gene3D" id="3.20.80.10">
    <property type="entry name" value="Regulatory factor, effector binding domain"/>
    <property type="match status" value="1"/>
</dbReference>
<dbReference type="PANTHER" id="PTHR30204:SF69">
    <property type="entry name" value="MERR-FAMILY TRANSCRIPTIONAL REGULATOR"/>
    <property type="match status" value="1"/>
</dbReference>
<evidence type="ECO:0000256" key="1">
    <source>
        <dbReference type="ARBA" id="ARBA00022491"/>
    </source>
</evidence>
<evidence type="ECO:0000313" key="8">
    <source>
        <dbReference type="Proteomes" id="UP000559117"/>
    </source>
</evidence>
<feature type="domain" description="HTH merR-type" evidence="6">
    <location>
        <begin position="4"/>
        <end position="74"/>
    </location>
</feature>
<dbReference type="InterPro" id="IPR000551">
    <property type="entry name" value="MerR-type_HTH_dom"/>
</dbReference>
<dbReference type="EMBL" id="JACHFH010000040">
    <property type="protein sequence ID" value="MBB5337264.1"/>
    <property type="molecule type" value="Genomic_DNA"/>
</dbReference>
<feature type="coiled-coil region" evidence="5">
    <location>
        <begin position="77"/>
        <end position="118"/>
    </location>
</feature>
<dbReference type="Pfam" id="PF06445">
    <property type="entry name" value="GyrI-like"/>
    <property type="match status" value="1"/>
</dbReference>
<organism evidence="7 8">
    <name type="scientific">Pectinatus brassicae</name>
    <dbReference type="NCBI Taxonomy" id="862415"/>
    <lineage>
        <taxon>Bacteria</taxon>
        <taxon>Bacillati</taxon>
        <taxon>Bacillota</taxon>
        <taxon>Negativicutes</taxon>
        <taxon>Selenomonadales</taxon>
        <taxon>Selenomonadaceae</taxon>
        <taxon>Pectinatus</taxon>
    </lineage>
</organism>
<evidence type="ECO:0000256" key="4">
    <source>
        <dbReference type="ARBA" id="ARBA00023163"/>
    </source>
</evidence>
<comment type="caution">
    <text evidence="7">The sequence shown here is derived from an EMBL/GenBank/DDBJ whole genome shotgun (WGS) entry which is preliminary data.</text>
</comment>
<protein>
    <submittedName>
        <fullName evidence="7">Effector-binding domain-containing protein</fullName>
    </submittedName>
</protein>
<dbReference type="Pfam" id="PF13411">
    <property type="entry name" value="MerR_1"/>
    <property type="match status" value="1"/>
</dbReference>
<dbReference type="PROSITE" id="PS50937">
    <property type="entry name" value="HTH_MERR_2"/>
    <property type="match status" value="1"/>
</dbReference>